<evidence type="ECO:0000313" key="2">
    <source>
        <dbReference type="Proteomes" id="UP000467841"/>
    </source>
</evidence>
<name>A0A6D2KSX6_9BRAS</name>
<reference evidence="1" key="1">
    <citation type="submission" date="2020-01" db="EMBL/GenBank/DDBJ databases">
        <authorList>
            <person name="Mishra B."/>
        </authorList>
    </citation>
    <scope>NUCLEOTIDE SEQUENCE [LARGE SCALE GENOMIC DNA]</scope>
</reference>
<organism evidence="1 2">
    <name type="scientific">Microthlaspi erraticum</name>
    <dbReference type="NCBI Taxonomy" id="1685480"/>
    <lineage>
        <taxon>Eukaryota</taxon>
        <taxon>Viridiplantae</taxon>
        <taxon>Streptophyta</taxon>
        <taxon>Embryophyta</taxon>
        <taxon>Tracheophyta</taxon>
        <taxon>Spermatophyta</taxon>
        <taxon>Magnoliopsida</taxon>
        <taxon>eudicotyledons</taxon>
        <taxon>Gunneridae</taxon>
        <taxon>Pentapetalae</taxon>
        <taxon>rosids</taxon>
        <taxon>malvids</taxon>
        <taxon>Brassicales</taxon>
        <taxon>Brassicaceae</taxon>
        <taxon>Coluteocarpeae</taxon>
        <taxon>Microthlaspi</taxon>
    </lineage>
</organism>
<sequence length="192" mass="21694">MRRSYTSLPLPVSIRGSDGSIRGGLPTRGNVGRKVPGCSRASNSCSPPVIPLCSITERLQVPARQDQPTLHPEKQDGELWISIDNEVKYDIKRAFTNDFDGLWWNFGEVWQEPQDKWWSGFVMIGLGEEPAITYLVRKTHMKIDGSFVDKRAKKIIEEAESIVLSQQLSKLIMMSLSAKGPTHKHQLHHLCE</sequence>
<gene>
    <name evidence="1" type="ORF">MERR_LOCUS42318</name>
</gene>
<accession>A0A6D2KSX6</accession>
<evidence type="ECO:0000313" key="1">
    <source>
        <dbReference type="EMBL" id="CAA7055082.1"/>
    </source>
</evidence>
<comment type="caution">
    <text evidence="1">The sequence shown here is derived from an EMBL/GenBank/DDBJ whole genome shotgun (WGS) entry which is preliminary data.</text>
</comment>
<dbReference type="Proteomes" id="UP000467841">
    <property type="component" value="Unassembled WGS sequence"/>
</dbReference>
<keyword evidence="2" id="KW-1185">Reference proteome</keyword>
<proteinExistence type="predicted"/>
<dbReference type="AlphaFoldDB" id="A0A6D2KSX6"/>
<dbReference type="EMBL" id="CACVBM020001606">
    <property type="protein sequence ID" value="CAA7055082.1"/>
    <property type="molecule type" value="Genomic_DNA"/>
</dbReference>
<protein>
    <submittedName>
        <fullName evidence="1">Uncharacterized protein</fullName>
    </submittedName>
</protein>